<evidence type="ECO:0000313" key="3">
    <source>
        <dbReference type="Proteomes" id="UP000180235"/>
    </source>
</evidence>
<dbReference type="EMBL" id="CP017675">
    <property type="protein sequence ID" value="APB35027.1"/>
    <property type="molecule type" value="Genomic_DNA"/>
</dbReference>
<evidence type="ECO:0000313" key="2">
    <source>
        <dbReference type="EMBL" id="APB35027.1"/>
    </source>
</evidence>
<reference evidence="2 3" key="1">
    <citation type="submission" date="2016-10" db="EMBL/GenBank/DDBJ databases">
        <title>Description of Gloeomargarita lithophora gen. nov., sp. nov., a thylakoid-bearing basal-branching cyanobacterium with intracellular carbonates, and proposal for Gloeomargaritales ord. nov.</title>
        <authorList>
            <person name="Moreira D."/>
            <person name="Tavera R."/>
            <person name="Benzerara K."/>
            <person name="Skouri-Panet F."/>
            <person name="Couradeau E."/>
            <person name="Gerard E."/>
            <person name="Loussert C."/>
            <person name="Novelo E."/>
            <person name="Zivanovic Y."/>
            <person name="Lopez-Garcia P."/>
        </authorList>
    </citation>
    <scope>NUCLEOTIDE SEQUENCE [LARGE SCALE GENOMIC DNA]</scope>
    <source>
        <strain evidence="2 3">D10</strain>
    </source>
</reference>
<name>A0A1J0AGL4_9CYAN</name>
<dbReference type="InterPro" id="IPR011050">
    <property type="entry name" value="Pectin_lyase_fold/virulence"/>
</dbReference>
<accession>A0A1J0AGL4</accession>
<sequence>MHATSGTISGRILGTLGLGSALISLGIAPPVLAQITPGGSGTVVNQNGQQFNITGGTQAGRNLFHTFQQFGLTQGQVASFFSNPAMINILARVNGGSASYINGLIQVLGGNSNLYLMNPAGIVFGPNASLNVPAAFTATTADRIMFPGGSFNAYGNNDYSKLAGEPIGFAFDRKEPAAIINEGKLVVNPGQSVSLIAGQVINTGTIQTPGGNITIAAVPGENLVRLSQAGQLLSLEFNPQQAASIADAEGNIPVTRLPELLTGGGVESITENANGTVTVAGSDLQIPVSSGTAIVSGTLDVSSSNSTGGNVGVFGSKIAVVNGELNASGYTGGGTILVGGELQGKGSVPNAEYTFISSDSQLLADAINTGDGGRVIVWADKATQFWGTISAKGGEVSGNGGFVEVSGKESLNFQGEVDTSAPQGKAGTLLLDPENIIVGDDTDDDSQLGDNQILFNDSPGATFKISTTKLSNQLETGTVILQATNNVIFDVDFNYTGVNPTMLIIEAGNNISTQAITTNFYEIRLDFTAGNTITIGGNINTGRDNLTFQANGNITTADINTSSGFGSAGSVQMTSNNGSITTGSINAQGFDDGGNVSITAGSNVEVSYSNPNWV</sequence>
<organism evidence="2 3">
    <name type="scientific">Gloeomargarita lithophora Alchichica-D10</name>
    <dbReference type="NCBI Taxonomy" id="1188229"/>
    <lineage>
        <taxon>Bacteria</taxon>
        <taxon>Bacillati</taxon>
        <taxon>Cyanobacteriota</taxon>
        <taxon>Cyanophyceae</taxon>
        <taxon>Gloeomargaritales</taxon>
        <taxon>Gloeomargaritaceae</taxon>
        <taxon>Gloeomargarita</taxon>
    </lineage>
</organism>
<dbReference type="InterPro" id="IPR008638">
    <property type="entry name" value="FhaB/CdiA-like_TPS"/>
</dbReference>
<gene>
    <name evidence="2" type="ORF">GlitD10_2684</name>
</gene>
<dbReference type="Gene3D" id="2.160.20.10">
    <property type="entry name" value="Single-stranded right-handed beta-helix, Pectin lyase-like"/>
    <property type="match status" value="1"/>
</dbReference>
<evidence type="ECO:0000259" key="1">
    <source>
        <dbReference type="SMART" id="SM00912"/>
    </source>
</evidence>
<dbReference type="Proteomes" id="UP000180235">
    <property type="component" value="Chromosome"/>
</dbReference>
<dbReference type="AlphaFoldDB" id="A0A1J0AGL4"/>
<dbReference type="RefSeq" id="WP_071455379.1">
    <property type="nucleotide sequence ID" value="NZ_CP017675.1"/>
</dbReference>
<dbReference type="SUPFAM" id="SSF51126">
    <property type="entry name" value="Pectin lyase-like"/>
    <property type="match status" value="1"/>
</dbReference>
<dbReference type="Pfam" id="PF05860">
    <property type="entry name" value="TPS"/>
    <property type="match status" value="1"/>
</dbReference>
<dbReference type="STRING" id="1188229.GlitD10_2684"/>
<keyword evidence="3" id="KW-1185">Reference proteome</keyword>
<feature type="domain" description="Filamentous haemagglutinin FhaB/tRNA nuclease CdiA-like TPS" evidence="1">
    <location>
        <begin position="38"/>
        <end position="147"/>
    </location>
</feature>
<dbReference type="SMART" id="SM00912">
    <property type="entry name" value="Haemagg_act"/>
    <property type="match status" value="1"/>
</dbReference>
<dbReference type="OrthoDB" id="446317at2"/>
<dbReference type="NCBIfam" id="TIGR01901">
    <property type="entry name" value="adhes_NPXG"/>
    <property type="match status" value="1"/>
</dbReference>
<proteinExistence type="predicted"/>
<dbReference type="KEGG" id="glt:GlitD10_2684"/>
<protein>
    <submittedName>
        <fullName evidence="2">Filamentous hemagglutinin family outer membrane protein, N-term part</fullName>
    </submittedName>
</protein>
<dbReference type="InterPro" id="IPR012334">
    <property type="entry name" value="Pectin_lyas_fold"/>
</dbReference>